<keyword evidence="5 8" id="KW-0646">Protease inhibitor</keyword>
<dbReference type="RefSeq" id="WP_101784379.1">
    <property type="nucleotide sequence ID" value="NZ_JBITMB010000002.1"/>
</dbReference>
<name>A0ABW8A133_9ACTN</name>
<comment type="similarity">
    <text evidence="2 8">Belongs to the protease inhibitor I16 (SSI) family.</text>
</comment>
<evidence type="ECO:0000256" key="8">
    <source>
        <dbReference type="RuleBase" id="RU003471"/>
    </source>
</evidence>
<sequence length="138" mass="14412">MLFRRTIPVAAAAAGLTLLLGAAPATAMSVPSYDPVGVYVLTVTPDDGTTAEPLAASTLLCGPDGGAHAAAAAACDQLRRVQGRAERIPEDPGPCTREYAPVRVSAVGIWRGQRREYARTFPNRCEAVRATGGILFAF</sequence>
<evidence type="ECO:0000256" key="6">
    <source>
        <dbReference type="ARBA" id="ARBA00022900"/>
    </source>
</evidence>
<evidence type="ECO:0000256" key="4">
    <source>
        <dbReference type="ARBA" id="ARBA00022525"/>
    </source>
</evidence>
<dbReference type="Gene3D" id="3.30.350.10">
    <property type="entry name" value="Subtilisin inhibitor-like"/>
    <property type="match status" value="1"/>
</dbReference>
<dbReference type="InterPro" id="IPR036819">
    <property type="entry name" value="Subtilisin_inhibitor-like_sf"/>
</dbReference>
<evidence type="ECO:0000256" key="5">
    <source>
        <dbReference type="ARBA" id="ARBA00022690"/>
    </source>
</evidence>
<dbReference type="InterPro" id="IPR023549">
    <property type="entry name" value="Subtilisin_inhibitor"/>
</dbReference>
<feature type="chain" id="PRO_5047464104" evidence="9">
    <location>
        <begin position="28"/>
        <end position="138"/>
    </location>
</feature>
<evidence type="ECO:0000256" key="3">
    <source>
        <dbReference type="ARBA" id="ARBA00011738"/>
    </source>
</evidence>
<evidence type="ECO:0000256" key="1">
    <source>
        <dbReference type="ARBA" id="ARBA00004613"/>
    </source>
</evidence>
<gene>
    <name evidence="11" type="ORF">ACIBP5_08990</name>
</gene>
<organism evidence="11 12">
    <name type="scientific">Nonomuraea indica</name>
    <dbReference type="NCBI Taxonomy" id="1581193"/>
    <lineage>
        <taxon>Bacteria</taxon>
        <taxon>Bacillati</taxon>
        <taxon>Actinomycetota</taxon>
        <taxon>Actinomycetes</taxon>
        <taxon>Streptosporangiales</taxon>
        <taxon>Streptosporangiaceae</taxon>
        <taxon>Nonomuraea</taxon>
    </lineage>
</organism>
<keyword evidence="9" id="KW-0732">Signal</keyword>
<feature type="domain" description="Subtilisin inhibitor" evidence="10">
    <location>
        <begin position="39"/>
        <end position="123"/>
    </location>
</feature>
<evidence type="ECO:0000256" key="7">
    <source>
        <dbReference type="ARBA" id="ARBA00023157"/>
    </source>
</evidence>
<keyword evidence="12" id="KW-1185">Reference proteome</keyword>
<evidence type="ECO:0000313" key="12">
    <source>
        <dbReference type="Proteomes" id="UP001612928"/>
    </source>
</evidence>
<evidence type="ECO:0000256" key="9">
    <source>
        <dbReference type="SAM" id="SignalP"/>
    </source>
</evidence>
<comment type="caution">
    <text evidence="11">The sequence shown here is derived from an EMBL/GenBank/DDBJ whole genome shotgun (WGS) entry which is preliminary data.</text>
</comment>
<keyword evidence="7" id="KW-1015">Disulfide bond</keyword>
<dbReference type="PROSITE" id="PS00999">
    <property type="entry name" value="SSI"/>
    <property type="match status" value="1"/>
</dbReference>
<keyword evidence="4" id="KW-0964">Secreted</keyword>
<dbReference type="EMBL" id="JBITMB010000002">
    <property type="protein sequence ID" value="MFI7440082.1"/>
    <property type="molecule type" value="Genomic_DNA"/>
</dbReference>
<dbReference type="SUPFAM" id="SSF55399">
    <property type="entry name" value="Subtilisin inhibitor"/>
    <property type="match status" value="1"/>
</dbReference>
<protein>
    <submittedName>
        <fullName evidence="11">SSI family serine proteinase inhibitor</fullName>
    </submittedName>
</protein>
<dbReference type="InterPro" id="IPR000691">
    <property type="entry name" value="Prot_inh_I16_SSI"/>
</dbReference>
<evidence type="ECO:0000313" key="11">
    <source>
        <dbReference type="EMBL" id="MFI7440082.1"/>
    </source>
</evidence>
<dbReference type="InterPro" id="IPR020054">
    <property type="entry name" value="Prot_inh_SSI_I16_CS"/>
</dbReference>
<comment type="subcellular location">
    <subcellularLocation>
        <location evidence="1">Secreted</location>
    </subcellularLocation>
</comment>
<evidence type="ECO:0000259" key="10">
    <source>
        <dbReference type="Pfam" id="PF00720"/>
    </source>
</evidence>
<dbReference type="Pfam" id="PF00720">
    <property type="entry name" value="SSI"/>
    <property type="match status" value="1"/>
</dbReference>
<dbReference type="Proteomes" id="UP001612928">
    <property type="component" value="Unassembled WGS sequence"/>
</dbReference>
<comment type="subunit">
    <text evidence="3">Homodimer.</text>
</comment>
<reference evidence="11 12" key="1">
    <citation type="submission" date="2024-10" db="EMBL/GenBank/DDBJ databases">
        <title>The Natural Products Discovery Center: Release of the First 8490 Sequenced Strains for Exploring Actinobacteria Biosynthetic Diversity.</title>
        <authorList>
            <person name="Kalkreuter E."/>
            <person name="Kautsar S.A."/>
            <person name="Yang D."/>
            <person name="Bader C.D."/>
            <person name="Teijaro C.N."/>
            <person name="Fluegel L."/>
            <person name="Davis C.M."/>
            <person name="Simpson J.R."/>
            <person name="Lauterbach L."/>
            <person name="Steele A.D."/>
            <person name="Gui C."/>
            <person name="Meng S."/>
            <person name="Li G."/>
            <person name="Viehrig K."/>
            <person name="Ye F."/>
            <person name="Su P."/>
            <person name="Kiefer A.F."/>
            <person name="Nichols A."/>
            <person name="Cepeda A.J."/>
            <person name="Yan W."/>
            <person name="Fan B."/>
            <person name="Jiang Y."/>
            <person name="Adhikari A."/>
            <person name="Zheng C.-J."/>
            <person name="Schuster L."/>
            <person name="Cowan T.M."/>
            <person name="Smanski M.J."/>
            <person name="Chevrette M.G."/>
            <person name="De Carvalho L.P.S."/>
            <person name="Shen B."/>
        </authorList>
    </citation>
    <scope>NUCLEOTIDE SEQUENCE [LARGE SCALE GENOMIC DNA]</scope>
    <source>
        <strain evidence="11 12">NPDC049503</strain>
    </source>
</reference>
<keyword evidence="6 8" id="KW-0722">Serine protease inhibitor</keyword>
<evidence type="ECO:0000256" key="2">
    <source>
        <dbReference type="ARBA" id="ARBA00010472"/>
    </source>
</evidence>
<accession>A0ABW8A133</accession>
<dbReference type="PRINTS" id="PR00294">
    <property type="entry name" value="SSBTLNINHBTR"/>
</dbReference>
<proteinExistence type="inferred from homology"/>
<feature type="signal peptide" evidence="9">
    <location>
        <begin position="1"/>
        <end position="27"/>
    </location>
</feature>